<evidence type="ECO:0000256" key="1">
    <source>
        <dbReference type="SAM" id="MobiDB-lite"/>
    </source>
</evidence>
<sequence>LLGHRDPYYDRRSDPYGGPRDYDRDWERDPYREKPPLDYERDRYERDRYLREER</sequence>
<feature type="non-terminal residue" evidence="2">
    <location>
        <position position="54"/>
    </location>
</feature>
<proteinExistence type="predicted"/>
<evidence type="ECO:0000313" key="2">
    <source>
        <dbReference type="EMBL" id="KAL0163989.1"/>
    </source>
</evidence>
<dbReference type="AlphaFoldDB" id="A0ABD0NQ93"/>
<reference evidence="2 3" key="1">
    <citation type="submission" date="2024-05" db="EMBL/GenBank/DDBJ databases">
        <title>Genome sequencing and assembly of Indian major carp, Cirrhinus mrigala (Hamilton, 1822).</title>
        <authorList>
            <person name="Mohindra V."/>
            <person name="Chowdhury L.M."/>
            <person name="Lal K."/>
            <person name="Jena J.K."/>
        </authorList>
    </citation>
    <scope>NUCLEOTIDE SEQUENCE [LARGE SCALE GENOMIC DNA]</scope>
    <source>
        <strain evidence="2">CM1030</strain>
        <tissue evidence="2">Blood</tissue>
    </source>
</reference>
<feature type="non-terminal residue" evidence="2">
    <location>
        <position position="1"/>
    </location>
</feature>
<accession>A0ABD0NQ93</accession>
<protein>
    <submittedName>
        <fullName evidence="2">Uncharacterized protein</fullName>
    </submittedName>
</protein>
<name>A0ABD0NQ93_CIRMR</name>
<comment type="caution">
    <text evidence="2">The sequence shown here is derived from an EMBL/GenBank/DDBJ whole genome shotgun (WGS) entry which is preliminary data.</text>
</comment>
<dbReference type="Proteomes" id="UP001529510">
    <property type="component" value="Unassembled WGS sequence"/>
</dbReference>
<keyword evidence="3" id="KW-1185">Reference proteome</keyword>
<dbReference type="EMBL" id="JAMKFB020000020">
    <property type="protein sequence ID" value="KAL0163989.1"/>
    <property type="molecule type" value="Genomic_DNA"/>
</dbReference>
<evidence type="ECO:0000313" key="3">
    <source>
        <dbReference type="Proteomes" id="UP001529510"/>
    </source>
</evidence>
<feature type="region of interest" description="Disordered" evidence="1">
    <location>
        <begin position="1"/>
        <end position="54"/>
    </location>
</feature>
<gene>
    <name evidence="2" type="ORF">M9458_039742</name>
</gene>
<organism evidence="2 3">
    <name type="scientific">Cirrhinus mrigala</name>
    <name type="common">Mrigala</name>
    <dbReference type="NCBI Taxonomy" id="683832"/>
    <lineage>
        <taxon>Eukaryota</taxon>
        <taxon>Metazoa</taxon>
        <taxon>Chordata</taxon>
        <taxon>Craniata</taxon>
        <taxon>Vertebrata</taxon>
        <taxon>Euteleostomi</taxon>
        <taxon>Actinopterygii</taxon>
        <taxon>Neopterygii</taxon>
        <taxon>Teleostei</taxon>
        <taxon>Ostariophysi</taxon>
        <taxon>Cypriniformes</taxon>
        <taxon>Cyprinidae</taxon>
        <taxon>Labeoninae</taxon>
        <taxon>Labeonini</taxon>
        <taxon>Cirrhinus</taxon>
    </lineage>
</organism>